<dbReference type="PANTHER" id="PTHR14212">
    <property type="entry name" value="U4/U6-ASSOCIATED RNA SPLICING FACTOR-RELATED"/>
    <property type="match status" value="1"/>
</dbReference>
<gene>
    <name evidence="8" type="ORF">ASPZODRAFT_139350</name>
</gene>
<keyword evidence="4" id="KW-0539">Nucleus</keyword>
<dbReference type="Pfam" id="PF06544">
    <property type="entry name" value="Prp3_C"/>
    <property type="match status" value="1"/>
</dbReference>
<evidence type="ECO:0000256" key="5">
    <source>
        <dbReference type="SAM" id="MobiDB-lite"/>
    </source>
</evidence>
<evidence type="ECO:0000256" key="1">
    <source>
        <dbReference type="ARBA" id="ARBA00004123"/>
    </source>
</evidence>
<dbReference type="Pfam" id="PF08572">
    <property type="entry name" value="PRP3"/>
    <property type="match status" value="1"/>
</dbReference>
<keyword evidence="3" id="KW-0508">mRNA splicing</keyword>
<name>A0A1L9SSA7_9EURO</name>
<feature type="domain" description="Pre-mRNA-splicing factor 3" evidence="7">
    <location>
        <begin position="206"/>
        <end position="421"/>
    </location>
</feature>
<organism evidence="8 9">
    <name type="scientific">Penicilliopsis zonata CBS 506.65</name>
    <dbReference type="NCBI Taxonomy" id="1073090"/>
    <lineage>
        <taxon>Eukaryota</taxon>
        <taxon>Fungi</taxon>
        <taxon>Dikarya</taxon>
        <taxon>Ascomycota</taxon>
        <taxon>Pezizomycotina</taxon>
        <taxon>Eurotiomycetes</taxon>
        <taxon>Eurotiomycetidae</taxon>
        <taxon>Eurotiales</taxon>
        <taxon>Aspergillaceae</taxon>
        <taxon>Penicilliopsis</taxon>
    </lineage>
</organism>
<evidence type="ECO:0000259" key="6">
    <source>
        <dbReference type="Pfam" id="PF06544"/>
    </source>
</evidence>
<dbReference type="EMBL" id="KV878337">
    <property type="protein sequence ID" value="OJJ50013.1"/>
    <property type="molecule type" value="Genomic_DNA"/>
</dbReference>
<feature type="compositionally biased region" description="Low complexity" evidence="5">
    <location>
        <begin position="70"/>
        <end position="95"/>
    </location>
</feature>
<dbReference type="InterPro" id="IPR013881">
    <property type="entry name" value="Pre-mRNA_splic_Prp3_dom"/>
</dbReference>
<feature type="compositionally biased region" description="Basic and acidic residues" evidence="5">
    <location>
        <begin position="44"/>
        <end position="61"/>
    </location>
</feature>
<dbReference type="PANTHER" id="PTHR14212:SF0">
    <property type="entry name" value="U4_U6 SMALL NUCLEAR RIBONUCLEOPROTEIN PRP3"/>
    <property type="match status" value="1"/>
</dbReference>
<keyword evidence="9" id="KW-1185">Reference proteome</keyword>
<feature type="region of interest" description="Disordered" evidence="5">
    <location>
        <begin position="408"/>
        <end position="433"/>
    </location>
</feature>
<feature type="compositionally biased region" description="Polar residues" evidence="5">
    <location>
        <begin position="28"/>
        <end position="38"/>
    </location>
</feature>
<feature type="region of interest" description="Disordered" evidence="5">
    <location>
        <begin position="1"/>
        <end position="142"/>
    </location>
</feature>
<feature type="region of interest" description="Disordered" evidence="5">
    <location>
        <begin position="169"/>
        <end position="192"/>
    </location>
</feature>
<evidence type="ECO:0000313" key="9">
    <source>
        <dbReference type="Proteomes" id="UP000184188"/>
    </source>
</evidence>
<dbReference type="InterPro" id="IPR027104">
    <property type="entry name" value="Prp3"/>
</dbReference>
<proteinExistence type="predicted"/>
<evidence type="ECO:0000259" key="7">
    <source>
        <dbReference type="Pfam" id="PF08572"/>
    </source>
</evidence>
<feature type="domain" description="Small nuclear ribonucleoprotein Prp3 C-terminal" evidence="6">
    <location>
        <begin position="444"/>
        <end position="587"/>
    </location>
</feature>
<dbReference type="GO" id="GO:0046540">
    <property type="term" value="C:U4/U6 x U5 tri-snRNP complex"/>
    <property type="evidence" value="ECO:0007669"/>
    <property type="project" value="EnsemblFungi"/>
</dbReference>
<dbReference type="GeneID" id="34611011"/>
<evidence type="ECO:0000313" key="8">
    <source>
        <dbReference type="EMBL" id="OJJ50013.1"/>
    </source>
</evidence>
<dbReference type="STRING" id="1073090.A0A1L9SSA7"/>
<dbReference type="Proteomes" id="UP000184188">
    <property type="component" value="Unassembled WGS sequence"/>
</dbReference>
<protein>
    <submittedName>
        <fullName evidence="8">Uncharacterized protein</fullName>
    </submittedName>
</protein>
<sequence length="595" mass="65659">MADVSGSVLKRPHPEDEGNNTQKRTRSNDGSPMPSQGGSAAGKPDIERMVAEARAKAEAVRARLQAARGATPTLTPAASSPSATPPTTGASAAMSRLEQMRARVAAATGKANQGAPQRPAAPAPTYQPPAFDDEGISKARGGLDVGLHPALLGDAMPDFRGAKGRQISQQKFGGAMGNRRTESPIPGKEKARLDISGPSIEEIKSNPYFDPSLGPKATIAKPRQARQLEFNPKGKYIQQAAALRRQAQLEAMKKRIAERARQAGIDEDLDVEKSFLVPAPPAIEWWDEGLVKGSDYAAIDDENNLKIDTPDSIVTVYIQHPVLLEPPQEKHMPEQKPMYLTPKEQAKIRRQRRMADLKEQQAKIRLGLEPAPPPKVKKSNLMRVLGEQAVKDPTAVEARVNREIAERRTKHEDMNEERKLTKEERREKLANQQQKDADKGIFVSVYRIESLANGRHRFKVSKNAEQNALTGVCVMNPRFNLVIVEGGIHSINNYRKLLLNRIDWTENDGPGAVREGNREAQIAWLSAEDEKTGELKDLSSNACTLLWEGQTKARVFRKWLGARICETDAAAKDTLSRSKMENFWTLAKSSKPAEY</sequence>
<feature type="compositionally biased region" description="Basic and acidic residues" evidence="5">
    <location>
        <begin position="179"/>
        <end position="192"/>
    </location>
</feature>
<dbReference type="GO" id="GO:0045292">
    <property type="term" value="P:mRNA cis splicing, via spliceosome"/>
    <property type="evidence" value="ECO:0007669"/>
    <property type="project" value="EnsemblFungi"/>
</dbReference>
<comment type="subcellular location">
    <subcellularLocation>
        <location evidence="1">Nucleus</location>
    </subcellularLocation>
</comment>
<dbReference type="VEuPathDB" id="FungiDB:ASPZODRAFT_139350"/>
<dbReference type="OrthoDB" id="10264544at2759"/>
<evidence type="ECO:0000256" key="2">
    <source>
        <dbReference type="ARBA" id="ARBA00022664"/>
    </source>
</evidence>
<dbReference type="RefSeq" id="XP_022584523.1">
    <property type="nucleotide sequence ID" value="XM_022724546.1"/>
</dbReference>
<dbReference type="InterPro" id="IPR010541">
    <property type="entry name" value="Prp3_C"/>
</dbReference>
<dbReference type="CDD" id="cd24162">
    <property type="entry name" value="Prp3_C"/>
    <property type="match status" value="1"/>
</dbReference>
<evidence type="ECO:0000256" key="4">
    <source>
        <dbReference type="ARBA" id="ARBA00023242"/>
    </source>
</evidence>
<accession>A0A1L9SSA7</accession>
<keyword evidence="2" id="KW-0507">mRNA processing</keyword>
<reference evidence="9" key="1">
    <citation type="journal article" date="2017" name="Genome Biol.">
        <title>Comparative genomics reveals high biological diversity and specific adaptations in the industrially and medically important fungal genus Aspergillus.</title>
        <authorList>
            <person name="de Vries R.P."/>
            <person name="Riley R."/>
            <person name="Wiebenga A."/>
            <person name="Aguilar-Osorio G."/>
            <person name="Amillis S."/>
            <person name="Uchima C.A."/>
            <person name="Anderluh G."/>
            <person name="Asadollahi M."/>
            <person name="Askin M."/>
            <person name="Barry K."/>
            <person name="Battaglia E."/>
            <person name="Bayram O."/>
            <person name="Benocci T."/>
            <person name="Braus-Stromeyer S.A."/>
            <person name="Caldana C."/>
            <person name="Canovas D."/>
            <person name="Cerqueira G.C."/>
            <person name="Chen F."/>
            <person name="Chen W."/>
            <person name="Choi C."/>
            <person name="Clum A."/>
            <person name="Dos Santos R.A."/>
            <person name="Damasio A.R."/>
            <person name="Diallinas G."/>
            <person name="Emri T."/>
            <person name="Fekete E."/>
            <person name="Flipphi M."/>
            <person name="Freyberg S."/>
            <person name="Gallo A."/>
            <person name="Gournas C."/>
            <person name="Habgood R."/>
            <person name="Hainaut M."/>
            <person name="Harispe M.L."/>
            <person name="Henrissat B."/>
            <person name="Hilden K.S."/>
            <person name="Hope R."/>
            <person name="Hossain A."/>
            <person name="Karabika E."/>
            <person name="Karaffa L."/>
            <person name="Karanyi Z."/>
            <person name="Krasevec N."/>
            <person name="Kuo A."/>
            <person name="Kusch H."/>
            <person name="LaButti K."/>
            <person name="Lagendijk E.L."/>
            <person name="Lapidus A."/>
            <person name="Levasseur A."/>
            <person name="Lindquist E."/>
            <person name="Lipzen A."/>
            <person name="Logrieco A.F."/>
            <person name="MacCabe A."/>
            <person name="Maekelae M.R."/>
            <person name="Malavazi I."/>
            <person name="Melin P."/>
            <person name="Meyer V."/>
            <person name="Mielnichuk N."/>
            <person name="Miskei M."/>
            <person name="Molnar A.P."/>
            <person name="Mule G."/>
            <person name="Ngan C.Y."/>
            <person name="Orejas M."/>
            <person name="Orosz E."/>
            <person name="Ouedraogo J.P."/>
            <person name="Overkamp K.M."/>
            <person name="Park H.-S."/>
            <person name="Perrone G."/>
            <person name="Piumi F."/>
            <person name="Punt P.J."/>
            <person name="Ram A.F."/>
            <person name="Ramon A."/>
            <person name="Rauscher S."/>
            <person name="Record E."/>
            <person name="Riano-Pachon D.M."/>
            <person name="Robert V."/>
            <person name="Roehrig J."/>
            <person name="Ruller R."/>
            <person name="Salamov A."/>
            <person name="Salih N.S."/>
            <person name="Samson R.A."/>
            <person name="Sandor E."/>
            <person name="Sanguinetti M."/>
            <person name="Schuetze T."/>
            <person name="Sepcic K."/>
            <person name="Shelest E."/>
            <person name="Sherlock G."/>
            <person name="Sophianopoulou V."/>
            <person name="Squina F.M."/>
            <person name="Sun H."/>
            <person name="Susca A."/>
            <person name="Todd R.B."/>
            <person name="Tsang A."/>
            <person name="Unkles S.E."/>
            <person name="van de Wiele N."/>
            <person name="van Rossen-Uffink D."/>
            <person name="Oliveira J.V."/>
            <person name="Vesth T.C."/>
            <person name="Visser J."/>
            <person name="Yu J.-H."/>
            <person name="Zhou M."/>
            <person name="Andersen M.R."/>
            <person name="Archer D.B."/>
            <person name="Baker S.E."/>
            <person name="Benoit I."/>
            <person name="Brakhage A.A."/>
            <person name="Braus G.H."/>
            <person name="Fischer R."/>
            <person name="Frisvad J.C."/>
            <person name="Goldman G.H."/>
            <person name="Houbraken J."/>
            <person name="Oakley B."/>
            <person name="Pocsi I."/>
            <person name="Scazzocchio C."/>
            <person name="Seiboth B."/>
            <person name="vanKuyk P.A."/>
            <person name="Wortman J."/>
            <person name="Dyer P.S."/>
            <person name="Grigoriev I.V."/>
        </authorList>
    </citation>
    <scope>NUCLEOTIDE SEQUENCE [LARGE SCALE GENOMIC DNA]</scope>
    <source>
        <strain evidence="9">CBS 506.65</strain>
    </source>
</reference>
<evidence type="ECO:0000256" key="3">
    <source>
        <dbReference type="ARBA" id="ARBA00023187"/>
    </source>
</evidence>
<dbReference type="AlphaFoldDB" id="A0A1L9SSA7"/>